<dbReference type="EMBL" id="GBXM01035705">
    <property type="protein sequence ID" value="JAH72872.1"/>
    <property type="molecule type" value="Transcribed_RNA"/>
</dbReference>
<organism evidence="1">
    <name type="scientific">Anguilla anguilla</name>
    <name type="common">European freshwater eel</name>
    <name type="synonym">Muraena anguilla</name>
    <dbReference type="NCBI Taxonomy" id="7936"/>
    <lineage>
        <taxon>Eukaryota</taxon>
        <taxon>Metazoa</taxon>
        <taxon>Chordata</taxon>
        <taxon>Craniata</taxon>
        <taxon>Vertebrata</taxon>
        <taxon>Euteleostomi</taxon>
        <taxon>Actinopterygii</taxon>
        <taxon>Neopterygii</taxon>
        <taxon>Teleostei</taxon>
        <taxon>Anguilliformes</taxon>
        <taxon>Anguillidae</taxon>
        <taxon>Anguilla</taxon>
    </lineage>
</organism>
<name>A0A0E9V4B0_ANGAN</name>
<reference evidence="1" key="2">
    <citation type="journal article" date="2015" name="Fish Shellfish Immunol.">
        <title>Early steps in the European eel (Anguilla anguilla)-Vibrio vulnificus interaction in the gills: Role of the RtxA13 toxin.</title>
        <authorList>
            <person name="Callol A."/>
            <person name="Pajuelo D."/>
            <person name="Ebbesson L."/>
            <person name="Teles M."/>
            <person name="MacKenzie S."/>
            <person name="Amaro C."/>
        </authorList>
    </citation>
    <scope>NUCLEOTIDE SEQUENCE</scope>
</reference>
<dbReference type="AlphaFoldDB" id="A0A0E9V4B0"/>
<protein>
    <submittedName>
        <fullName evidence="1">Uncharacterized protein</fullName>
    </submittedName>
</protein>
<sequence length="20" mass="2311">MPCSETRQVMRRMLASISTL</sequence>
<proteinExistence type="predicted"/>
<accession>A0A0E9V4B0</accession>
<reference evidence="1" key="1">
    <citation type="submission" date="2014-11" db="EMBL/GenBank/DDBJ databases">
        <authorList>
            <person name="Amaro Gonzalez C."/>
        </authorList>
    </citation>
    <scope>NUCLEOTIDE SEQUENCE</scope>
</reference>
<evidence type="ECO:0000313" key="1">
    <source>
        <dbReference type="EMBL" id="JAH72872.1"/>
    </source>
</evidence>